<dbReference type="Gene3D" id="3.40.50.300">
    <property type="entry name" value="P-loop containing nucleotide triphosphate hydrolases"/>
    <property type="match status" value="1"/>
</dbReference>
<dbReference type="InterPro" id="IPR027417">
    <property type="entry name" value="P-loop_NTPase"/>
</dbReference>
<evidence type="ECO:0000259" key="1">
    <source>
        <dbReference type="Pfam" id="PF01695"/>
    </source>
</evidence>
<accession>A0A223HY48</accession>
<dbReference type="Pfam" id="PF01695">
    <property type="entry name" value="IstB_IS21"/>
    <property type="match status" value="1"/>
</dbReference>
<dbReference type="InterPro" id="IPR002611">
    <property type="entry name" value="IstB_ATP-bd"/>
</dbReference>
<evidence type="ECO:0000313" key="2">
    <source>
        <dbReference type="EMBL" id="AST57372.1"/>
    </source>
</evidence>
<gene>
    <name evidence="2" type="ORF">Thert_01297</name>
</gene>
<name>A0A223HY48_THETR</name>
<reference evidence="2 3" key="1">
    <citation type="submission" date="2016-08" db="EMBL/GenBank/DDBJ databases">
        <title>A novel genetic cassette of butanologenic Thermoanaerobacterium thermosaccharolyticum that directly convert cellulose to butanol.</title>
        <authorList>
            <person name="Li T."/>
            <person name="He J."/>
        </authorList>
    </citation>
    <scope>NUCLEOTIDE SEQUENCE [LARGE SCALE GENOMIC DNA]</scope>
    <source>
        <strain evidence="2 3">TG57</strain>
    </source>
</reference>
<protein>
    <submittedName>
        <fullName evidence="2">Atpase AAA</fullName>
    </submittedName>
</protein>
<dbReference type="AlphaFoldDB" id="A0A223HY48"/>
<feature type="domain" description="IstB-like ATP-binding" evidence="1">
    <location>
        <begin position="8"/>
        <end position="48"/>
    </location>
</feature>
<dbReference type="EMBL" id="CP016893">
    <property type="protein sequence ID" value="AST57372.1"/>
    <property type="molecule type" value="Genomic_DNA"/>
</dbReference>
<proteinExistence type="predicted"/>
<evidence type="ECO:0000313" key="3">
    <source>
        <dbReference type="Proteomes" id="UP000214975"/>
    </source>
</evidence>
<dbReference type="Proteomes" id="UP000214975">
    <property type="component" value="Chromosome"/>
</dbReference>
<sequence length="49" mass="5367">MGRREKGEKFATCEFISKRQNVIMIGNIGTGKTHISIGLGLKDCKEGIT</sequence>
<organism evidence="2 3">
    <name type="scientific">Thermoanaerobacterium thermosaccharolyticum</name>
    <name type="common">Clostridium thermosaccharolyticum</name>
    <dbReference type="NCBI Taxonomy" id="1517"/>
    <lineage>
        <taxon>Bacteria</taxon>
        <taxon>Bacillati</taxon>
        <taxon>Bacillota</taxon>
        <taxon>Clostridia</taxon>
        <taxon>Thermoanaerobacterales</taxon>
        <taxon>Thermoanaerobacteraceae</taxon>
        <taxon>Thermoanaerobacterium</taxon>
    </lineage>
</organism>
<dbReference type="GO" id="GO:0005524">
    <property type="term" value="F:ATP binding"/>
    <property type="evidence" value="ECO:0007669"/>
    <property type="project" value="InterPro"/>
</dbReference>